<feature type="region of interest" description="Disordered" evidence="1">
    <location>
        <begin position="39"/>
        <end position="75"/>
    </location>
</feature>
<reference evidence="2 3" key="1">
    <citation type="submission" date="2017-11" db="EMBL/GenBank/DDBJ databases">
        <title>De novo assembly and phasing of dikaryotic genomes from two isolates of Puccinia coronata f. sp. avenae, the causal agent of oat crown rust.</title>
        <authorList>
            <person name="Miller M.E."/>
            <person name="Zhang Y."/>
            <person name="Omidvar V."/>
            <person name="Sperschneider J."/>
            <person name="Schwessinger B."/>
            <person name="Raley C."/>
            <person name="Palmer J.M."/>
            <person name="Garnica D."/>
            <person name="Upadhyaya N."/>
            <person name="Rathjen J."/>
            <person name="Taylor J.M."/>
            <person name="Park R.F."/>
            <person name="Dodds P.N."/>
            <person name="Hirsch C.D."/>
            <person name="Kianian S.F."/>
            <person name="Figueroa M."/>
        </authorList>
    </citation>
    <scope>NUCLEOTIDE SEQUENCE [LARGE SCALE GENOMIC DNA]</scope>
    <source>
        <strain evidence="2">12SD80</strain>
    </source>
</reference>
<feature type="compositionally biased region" description="Basic and acidic residues" evidence="1">
    <location>
        <begin position="59"/>
        <end position="75"/>
    </location>
</feature>
<accession>A0A2N5UGH6</accession>
<name>A0A2N5UGH6_9BASI</name>
<evidence type="ECO:0000313" key="2">
    <source>
        <dbReference type="EMBL" id="PLW36851.1"/>
    </source>
</evidence>
<proteinExistence type="predicted"/>
<sequence>MYPLETPQTYKTKKKPDYLVKGIAKLHSAFALKDPNMSRFKMNMPGNPNCADAEESESDKDKSDAKDEGNGSKEE</sequence>
<protein>
    <submittedName>
        <fullName evidence="2">Uncharacterized protein</fullName>
    </submittedName>
</protein>
<evidence type="ECO:0000256" key="1">
    <source>
        <dbReference type="SAM" id="MobiDB-lite"/>
    </source>
</evidence>
<gene>
    <name evidence="2" type="ORF">PCASD_15291</name>
</gene>
<organism evidence="2 3">
    <name type="scientific">Puccinia coronata f. sp. avenae</name>
    <dbReference type="NCBI Taxonomy" id="200324"/>
    <lineage>
        <taxon>Eukaryota</taxon>
        <taxon>Fungi</taxon>
        <taxon>Dikarya</taxon>
        <taxon>Basidiomycota</taxon>
        <taxon>Pucciniomycotina</taxon>
        <taxon>Pucciniomycetes</taxon>
        <taxon>Pucciniales</taxon>
        <taxon>Pucciniaceae</taxon>
        <taxon>Puccinia</taxon>
    </lineage>
</organism>
<dbReference type="Proteomes" id="UP000235392">
    <property type="component" value="Unassembled WGS sequence"/>
</dbReference>
<dbReference type="EMBL" id="PGCI01000153">
    <property type="protein sequence ID" value="PLW36851.1"/>
    <property type="molecule type" value="Genomic_DNA"/>
</dbReference>
<dbReference type="AlphaFoldDB" id="A0A2N5UGH6"/>
<evidence type="ECO:0000313" key="3">
    <source>
        <dbReference type="Proteomes" id="UP000235392"/>
    </source>
</evidence>
<comment type="caution">
    <text evidence="2">The sequence shown here is derived from an EMBL/GenBank/DDBJ whole genome shotgun (WGS) entry which is preliminary data.</text>
</comment>